<keyword evidence="4" id="KW-1185">Reference proteome</keyword>
<feature type="domain" description="Heparinase II/III-like C-terminal" evidence="2">
    <location>
        <begin position="298"/>
        <end position="549"/>
    </location>
</feature>
<dbReference type="Gene3D" id="2.70.98.70">
    <property type="match status" value="1"/>
</dbReference>
<reference evidence="3" key="1">
    <citation type="submission" date="2020-09" db="EMBL/GenBank/DDBJ databases">
        <title>A novel bacterium of genus Mangrovicoccus, isolated from South China Sea.</title>
        <authorList>
            <person name="Huang H."/>
            <person name="Mo K."/>
            <person name="Hu Y."/>
        </authorList>
    </citation>
    <scope>NUCLEOTIDE SEQUENCE</scope>
    <source>
        <strain evidence="3">HB182678</strain>
    </source>
</reference>
<name>A0A8J6Z9A6_9RHOB</name>
<dbReference type="Proteomes" id="UP000609121">
    <property type="component" value="Unassembled WGS sequence"/>
</dbReference>
<dbReference type="EMBL" id="JACVXA010000090">
    <property type="protein sequence ID" value="MBE3640389.1"/>
    <property type="molecule type" value="Genomic_DNA"/>
</dbReference>
<gene>
    <name evidence="3" type="ORF">ICN82_19475</name>
</gene>
<dbReference type="InterPro" id="IPR008929">
    <property type="entry name" value="Chondroitin_lyas"/>
</dbReference>
<dbReference type="AlphaFoldDB" id="A0A8J6Z9A6"/>
<organism evidence="3 4">
    <name type="scientific">Mangrovicoccus algicola</name>
    <dbReference type="NCBI Taxonomy" id="2771008"/>
    <lineage>
        <taxon>Bacteria</taxon>
        <taxon>Pseudomonadati</taxon>
        <taxon>Pseudomonadota</taxon>
        <taxon>Alphaproteobacteria</taxon>
        <taxon>Rhodobacterales</taxon>
        <taxon>Paracoccaceae</taxon>
        <taxon>Mangrovicoccus</taxon>
    </lineage>
</organism>
<evidence type="ECO:0000259" key="2">
    <source>
        <dbReference type="Pfam" id="PF07940"/>
    </source>
</evidence>
<dbReference type="InterPro" id="IPR012480">
    <property type="entry name" value="Hepar_II_III_C"/>
</dbReference>
<comment type="subcellular location">
    <subcellularLocation>
        <location evidence="1">Cell envelope</location>
    </subcellularLocation>
</comment>
<evidence type="ECO:0000256" key="1">
    <source>
        <dbReference type="ARBA" id="ARBA00004196"/>
    </source>
</evidence>
<dbReference type="Pfam" id="PF07940">
    <property type="entry name" value="Hepar_II_III_C"/>
    <property type="match status" value="1"/>
</dbReference>
<sequence length="571" mass="60688">MSPADMPRPRPASTGTRIAVWRAALGAQPAEFALPPEPRSIGSAAIGQAICRGEIQLGGRRRDLGGGTIWDLAPLPPRAEADRHGFAWLDDLAAAGTRQARGLARDWTAAWLTRFGSGRGPGWRADIAGRRLVRWVNHAGMLAAGSDPAAARRFRRALSAQALYLSRAWRRAPQGLPTFEAVCSLIQAGLALRDMESRIRPAVKALERLCRDQVGPAGELPGRNPEELLDLFSLLVWCATALEEAGLAAQPQHLGAIARIAPVLRALRHADGGLARFHGGGRGVEGRLDAALAGSRSRSPAAPGRAMGFARLARGRSTVIIDAAPPPSGPGPGLTGHASTLAFEMTVGRRPMVVNCGSGLSFGADWELAARAAPAHSVLVPDGEGQQAFRTVRRNWSMLVRGPRDVRCDPAPHRGPAALDASHDGYAARLGLIHHRSLDLGDEGLVLHGEDRLVPVAGAAPGLRGLQGAGFTIRFHLHPDVTLQPGEDGLSATLLLKSGEVWQFRHASPARLSLDPSVYLEKTRPQPTPTRQIVLDASASGATTTIRWSLSRVTQAAPGARDLYRDDMSIT</sequence>
<accession>A0A8J6Z9A6</accession>
<dbReference type="RefSeq" id="WP_193186445.1">
    <property type="nucleotide sequence ID" value="NZ_JACVXA010000090.1"/>
</dbReference>
<protein>
    <submittedName>
        <fullName evidence="3">Heparinase II/III family protein</fullName>
    </submittedName>
</protein>
<evidence type="ECO:0000313" key="4">
    <source>
        <dbReference type="Proteomes" id="UP000609121"/>
    </source>
</evidence>
<evidence type="ECO:0000313" key="3">
    <source>
        <dbReference type="EMBL" id="MBE3640389.1"/>
    </source>
</evidence>
<dbReference type="GO" id="GO:0030313">
    <property type="term" value="C:cell envelope"/>
    <property type="evidence" value="ECO:0007669"/>
    <property type="project" value="UniProtKB-SubCell"/>
</dbReference>
<proteinExistence type="predicted"/>
<comment type="caution">
    <text evidence="3">The sequence shown here is derived from an EMBL/GenBank/DDBJ whole genome shotgun (WGS) entry which is preliminary data.</text>
</comment>
<dbReference type="Gene3D" id="1.50.10.100">
    <property type="entry name" value="Chondroitin AC/alginate lyase"/>
    <property type="match status" value="1"/>
</dbReference>
<dbReference type="GO" id="GO:0016829">
    <property type="term" value="F:lyase activity"/>
    <property type="evidence" value="ECO:0007669"/>
    <property type="project" value="InterPro"/>
</dbReference>